<dbReference type="Proteomes" id="UP000095286">
    <property type="component" value="Unplaced"/>
</dbReference>
<protein>
    <submittedName>
        <fullName evidence="2">Nuclear receptor domain-containing protein</fullName>
    </submittedName>
</protein>
<sequence length="711" mass="81817">MSHDKFARAITQYISSFGIAGEDKRFYGKTIGGEEFCFVQTSWAWYALRFFYESEVKDGVAQPHEPKTDYIFLNDLLNRVSNDKTKILTNYPNQAAFDMQIDNALQKLNGLNIIEKVSDCTNSGSYYALCKCQSISKCTYGLLLVAEKGPGGNTFGEFRYCDDSEFSRFNKIRNYLSTASSTDVLCNVNRIITACQLEKPELDWSAVEIPKENYKDLDTVLQVNQIIGVTENASETKLKGVYLGKNKVMLMKLIRSSDPGHFEERIVDVEKGFNDSTMTCKINLIRIILHKDNFKMEVQSTSKLNHSNDPPKYCDVCNGPTSCIHYDIPSCNGCKTFFRRSIISAKKYKCKFDNNCDISKCKACRFGKCIKMHMNPESIQLPENISQELKNNIKSIRKRQIESEINSQLIEYHPCNARILPHMLIGKKSQMETTISDLLYLEFRYKQIRESHFQGDEFYHSDIYSIFLKQSELGRTNLYVKATDWPMPMLAPHKLNILKDEDNALRNKDCVKPKHKNWMIHDLILIIDHGKTLSFWNELKIEDQISLVKHVATPTIIAMNAFYAYLAHEQCVVYPDGMTPIKVHESPTNIEIDVFVKSVQPISKLNLSHEEYCLLKGIIFCSGTCSKMTEEGLKIVNKAKETYSEILLCHLQHKYGHTKGAQKYGEIILTIDSIFYYAEKKRQFHLMLGMKFKAIKKFNFPKSPIMEYMLS</sequence>
<accession>A0AC35UCV3</accession>
<evidence type="ECO:0000313" key="1">
    <source>
        <dbReference type="Proteomes" id="UP000095286"/>
    </source>
</evidence>
<reference evidence="2" key="1">
    <citation type="submission" date="2016-11" db="UniProtKB">
        <authorList>
            <consortium name="WormBaseParasite"/>
        </authorList>
    </citation>
    <scope>IDENTIFICATION</scope>
    <source>
        <strain evidence="2">KR3021</strain>
    </source>
</reference>
<organism evidence="1 2">
    <name type="scientific">Rhabditophanes sp. KR3021</name>
    <dbReference type="NCBI Taxonomy" id="114890"/>
    <lineage>
        <taxon>Eukaryota</taxon>
        <taxon>Metazoa</taxon>
        <taxon>Ecdysozoa</taxon>
        <taxon>Nematoda</taxon>
        <taxon>Chromadorea</taxon>
        <taxon>Rhabditida</taxon>
        <taxon>Tylenchina</taxon>
        <taxon>Panagrolaimomorpha</taxon>
        <taxon>Strongyloidoidea</taxon>
        <taxon>Alloionematidae</taxon>
        <taxon>Rhabditophanes</taxon>
    </lineage>
</organism>
<dbReference type="WBParaSite" id="RSKR_0001037200.1">
    <property type="protein sequence ID" value="RSKR_0001037200.1"/>
    <property type="gene ID" value="RSKR_0001037200"/>
</dbReference>
<name>A0AC35UCV3_9BILA</name>
<evidence type="ECO:0000313" key="2">
    <source>
        <dbReference type="WBParaSite" id="RSKR_0001037200.1"/>
    </source>
</evidence>
<proteinExistence type="predicted"/>